<dbReference type="Proteomes" id="UP000005952">
    <property type="component" value="Chromosome"/>
</dbReference>
<dbReference type="HOGENOM" id="CLU_042529_11_0_5"/>
<dbReference type="eggNOG" id="COG0526">
    <property type="taxonomic scope" value="Bacteria"/>
</dbReference>
<dbReference type="Gene3D" id="3.40.30.10">
    <property type="entry name" value="Glutaredoxin"/>
    <property type="match status" value="1"/>
</dbReference>
<dbReference type="AlphaFoldDB" id="N0AZZ2"/>
<dbReference type="KEGG" id="hdt:HYPDE_22708"/>
<keyword evidence="5" id="KW-0472">Membrane</keyword>
<dbReference type="OrthoDB" id="9799347at2"/>
<dbReference type="EMBL" id="CP005587">
    <property type="protein sequence ID" value="AGK56228.1"/>
    <property type="molecule type" value="Genomic_DNA"/>
</dbReference>
<dbReference type="GO" id="GO:0030313">
    <property type="term" value="C:cell envelope"/>
    <property type="evidence" value="ECO:0007669"/>
    <property type="project" value="UniProtKB-SubCell"/>
</dbReference>
<evidence type="ECO:0000256" key="3">
    <source>
        <dbReference type="ARBA" id="ARBA00023157"/>
    </source>
</evidence>
<evidence type="ECO:0000256" key="1">
    <source>
        <dbReference type="ARBA" id="ARBA00004196"/>
    </source>
</evidence>
<dbReference type="PROSITE" id="PS51352">
    <property type="entry name" value="THIOREDOXIN_2"/>
    <property type="match status" value="1"/>
</dbReference>
<dbReference type="InterPro" id="IPR013740">
    <property type="entry name" value="Redoxin"/>
</dbReference>
<dbReference type="RefSeq" id="WP_015596266.1">
    <property type="nucleotide sequence ID" value="NC_021172.1"/>
</dbReference>
<protein>
    <submittedName>
        <fullName evidence="7">Redoxin</fullName>
    </submittedName>
</protein>
<evidence type="ECO:0000313" key="8">
    <source>
        <dbReference type="Proteomes" id="UP000005952"/>
    </source>
</evidence>
<dbReference type="SUPFAM" id="SSF52833">
    <property type="entry name" value="Thioredoxin-like"/>
    <property type="match status" value="1"/>
</dbReference>
<dbReference type="PROSITE" id="PS00194">
    <property type="entry name" value="THIOREDOXIN_1"/>
    <property type="match status" value="1"/>
</dbReference>
<sequence>MAASNTGGPQKALWIVALTALTGFGAVYVIGGRFDNAGSSKSDTVAQNSSAPGVGASGESSFKFGKMAAFVAKKTPEPLPDIKFQDAAGKEVTLSSLKGKTILLNLWATWCGPCREEMPALNRLQAKLGSDKFEVVALSLDRKGYEASKKFLDDLKADKVKLYADPTAKQGMELKLLGMPTTILINKDGLEVGRLAGAAEWDSDDAKKLIQAAMN</sequence>
<dbReference type="PANTHER" id="PTHR42852">
    <property type="entry name" value="THIOL:DISULFIDE INTERCHANGE PROTEIN DSBE"/>
    <property type="match status" value="1"/>
</dbReference>
<keyword evidence="3" id="KW-1015">Disulfide bond</keyword>
<evidence type="ECO:0000256" key="2">
    <source>
        <dbReference type="ARBA" id="ARBA00022748"/>
    </source>
</evidence>
<keyword evidence="5" id="KW-0812">Transmembrane</keyword>
<proteinExistence type="predicted"/>
<evidence type="ECO:0000256" key="4">
    <source>
        <dbReference type="ARBA" id="ARBA00023284"/>
    </source>
</evidence>
<evidence type="ECO:0000313" key="7">
    <source>
        <dbReference type="EMBL" id="AGK56228.1"/>
    </source>
</evidence>
<dbReference type="InterPro" id="IPR036249">
    <property type="entry name" value="Thioredoxin-like_sf"/>
</dbReference>
<organism evidence="7 8">
    <name type="scientific">Hyphomicrobium denitrificans 1NES1</name>
    <dbReference type="NCBI Taxonomy" id="670307"/>
    <lineage>
        <taxon>Bacteria</taxon>
        <taxon>Pseudomonadati</taxon>
        <taxon>Pseudomonadota</taxon>
        <taxon>Alphaproteobacteria</taxon>
        <taxon>Hyphomicrobiales</taxon>
        <taxon>Hyphomicrobiaceae</taxon>
        <taxon>Hyphomicrobium</taxon>
    </lineage>
</organism>
<evidence type="ECO:0000256" key="5">
    <source>
        <dbReference type="SAM" id="Phobius"/>
    </source>
</evidence>
<keyword evidence="8" id="KW-1185">Reference proteome</keyword>
<feature type="transmembrane region" description="Helical" evidence="5">
    <location>
        <begin position="12"/>
        <end position="31"/>
    </location>
</feature>
<dbReference type="STRING" id="670307.HYPDE_22708"/>
<evidence type="ECO:0000259" key="6">
    <source>
        <dbReference type="PROSITE" id="PS51352"/>
    </source>
</evidence>
<reference evidence="7 8" key="1">
    <citation type="journal article" date="2013" name="Genome Announc.">
        <title>Genome sequences for three denitrifying bacterial strains isolated from a uranium- and nitrate-contaminated subsurface environment.</title>
        <authorList>
            <person name="Venkatramanan R."/>
            <person name="Prakash O."/>
            <person name="Woyke T."/>
            <person name="Chain P."/>
            <person name="Goodwin L.A."/>
            <person name="Watson D."/>
            <person name="Brooks S."/>
            <person name="Kostka J.E."/>
            <person name="Green S.J."/>
        </authorList>
    </citation>
    <scope>NUCLEOTIDE SEQUENCE [LARGE SCALE GENOMIC DNA]</scope>
    <source>
        <strain evidence="7 8">1NES1</strain>
    </source>
</reference>
<keyword evidence="4" id="KW-0676">Redox-active center</keyword>
<gene>
    <name evidence="7" type="ORF">HYPDE_22708</name>
</gene>
<keyword evidence="2" id="KW-0201">Cytochrome c-type biogenesis</keyword>
<dbReference type="InterPro" id="IPR013766">
    <property type="entry name" value="Thioredoxin_domain"/>
</dbReference>
<dbReference type="PANTHER" id="PTHR42852:SF6">
    <property type="entry name" value="THIOL:DISULFIDE INTERCHANGE PROTEIN DSBE"/>
    <property type="match status" value="1"/>
</dbReference>
<dbReference type="InterPro" id="IPR050553">
    <property type="entry name" value="Thioredoxin_ResA/DsbE_sf"/>
</dbReference>
<comment type="subcellular location">
    <subcellularLocation>
        <location evidence="1">Cell envelope</location>
    </subcellularLocation>
</comment>
<accession>N0AZZ2</accession>
<name>N0AZZ2_9HYPH</name>
<keyword evidence="5" id="KW-1133">Transmembrane helix</keyword>
<dbReference type="GO" id="GO:0017004">
    <property type="term" value="P:cytochrome complex assembly"/>
    <property type="evidence" value="ECO:0007669"/>
    <property type="project" value="UniProtKB-KW"/>
</dbReference>
<feature type="domain" description="Thioredoxin" evidence="6">
    <location>
        <begin position="73"/>
        <end position="215"/>
    </location>
</feature>
<dbReference type="CDD" id="cd02966">
    <property type="entry name" value="TlpA_like_family"/>
    <property type="match status" value="1"/>
</dbReference>
<dbReference type="GO" id="GO:0015036">
    <property type="term" value="F:disulfide oxidoreductase activity"/>
    <property type="evidence" value="ECO:0007669"/>
    <property type="project" value="UniProtKB-ARBA"/>
</dbReference>
<dbReference type="Pfam" id="PF08534">
    <property type="entry name" value="Redoxin"/>
    <property type="match status" value="1"/>
</dbReference>
<dbReference type="InterPro" id="IPR017937">
    <property type="entry name" value="Thioredoxin_CS"/>
</dbReference>